<dbReference type="InParanoid" id="T1ESC8"/>
<evidence type="ECO:0000256" key="5">
    <source>
        <dbReference type="SAM" id="Phobius"/>
    </source>
</evidence>
<dbReference type="Gene3D" id="1.20.1070.10">
    <property type="entry name" value="Rhodopsin 7-helix transmembrane proteins"/>
    <property type="match status" value="2"/>
</dbReference>
<evidence type="ECO:0000256" key="4">
    <source>
        <dbReference type="ARBA" id="ARBA00023136"/>
    </source>
</evidence>
<evidence type="ECO:0000256" key="3">
    <source>
        <dbReference type="ARBA" id="ARBA00022989"/>
    </source>
</evidence>
<feature type="transmembrane region" description="Helical" evidence="5">
    <location>
        <begin position="266"/>
        <end position="283"/>
    </location>
</feature>
<keyword evidence="3 5" id="KW-1133">Transmembrane helix</keyword>
<keyword evidence="4 5" id="KW-0472">Membrane</keyword>
<dbReference type="InterPro" id="IPR019427">
    <property type="entry name" value="7TM_GPCR_serpentine_rcpt_Srw"/>
</dbReference>
<feature type="transmembrane region" description="Helical" evidence="5">
    <location>
        <begin position="89"/>
        <end position="106"/>
    </location>
</feature>
<evidence type="ECO:0000313" key="7">
    <source>
        <dbReference type="EMBL" id="ESN98751.1"/>
    </source>
</evidence>
<keyword evidence="2 5" id="KW-0812">Transmembrane</keyword>
<dbReference type="EMBL" id="AMQM01001051">
    <property type="status" value="NOT_ANNOTATED_CDS"/>
    <property type="molecule type" value="Genomic_DNA"/>
</dbReference>
<proteinExistence type="predicted"/>
<dbReference type="GeneID" id="20199478"/>
<feature type="transmembrane region" description="Helical" evidence="5">
    <location>
        <begin position="321"/>
        <end position="347"/>
    </location>
</feature>
<dbReference type="InterPro" id="IPR017452">
    <property type="entry name" value="GPCR_Rhodpsn_7TM"/>
</dbReference>
<dbReference type="PANTHER" id="PTHR46641:SF2">
    <property type="entry name" value="FMRFAMIDE RECEPTOR"/>
    <property type="match status" value="1"/>
</dbReference>
<dbReference type="KEGG" id="hro:HELRODRAFT_162203"/>
<protein>
    <recommendedName>
        <fullName evidence="6">G-protein coupled receptors family 1 profile domain-containing protein</fullName>
    </recommendedName>
</protein>
<dbReference type="SUPFAM" id="SSF81995">
    <property type="entry name" value="beta-sandwich domain of Sec23/24"/>
    <property type="match status" value="1"/>
</dbReference>
<accession>T1ESC8</accession>
<evidence type="ECO:0000256" key="1">
    <source>
        <dbReference type="ARBA" id="ARBA00004370"/>
    </source>
</evidence>
<dbReference type="AlphaFoldDB" id="T1ESC8"/>
<dbReference type="Pfam" id="PF00001">
    <property type="entry name" value="7tm_1"/>
    <property type="match status" value="1"/>
</dbReference>
<dbReference type="RefSeq" id="XP_009022725.1">
    <property type="nucleotide sequence ID" value="XM_009024477.1"/>
</dbReference>
<reference evidence="9" key="1">
    <citation type="submission" date="2012-12" db="EMBL/GenBank/DDBJ databases">
        <authorList>
            <person name="Hellsten U."/>
            <person name="Grimwood J."/>
            <person name="Chapman J.A."/>
            <person name="Shapiro H."/>
            <person name="Aerts A."/>
            <person name="Otillar R.P."/>
            <person name="Terry A.Y."/>
            <person name="Boore J.L."/>
            <person name="Simakov O."/>
            <person name="Marletaz F."/>
            <person name="Cho S.-J."/>
            <person name="Edsinger-Gonzales E."/>
            <person name="Havlak P."/>
            <person name="Kuo D.-H."/>
            <person name="Larsson T."/>
            <person name="Lv J."/>
            <person name="Arendt D."/>
            <person name="Savage R."/>
            <person name="Osoegawa K."/>
            <person name="de Jong P."/>
            <person name="Lindberg D.R."/>
            <person name="Seaver E.C."/>
            <person name="Weisblat D.A."/>
            <person name="Putnam N.H."/>
            <person name="Grigoriev I.V."/>
            <person name="Rokhsar D.S."/>
        </authorList>
    </citation>
    <scope>NUCLEOTIDE SEQUENCE</scope>
</reference>
<dbReference type="Proteomes" id="UP000015101">
    <property type="component" value="Unassembled WGS sequence"/>
</dbReference>
<comment type="subcellular location">
    <subcellularLocation>
        <location evidence="1">Membrane</location>
    </subcellularLocation>
</comment>
<dbReference type="CTD" id="20199478"/>
<feature type="transmembrane region" description="Helical" evidence="5">
    <location>
        <begin position="223"/>
        <end position="245"/>
    </location>
</feature>
<gene>
    <name evidence="8" type="primary">20199478</name>
    <name evidence="7" type="ORF">HELRODRAFT_162203</name>
</gene>
<dbReference type="OrthoDB" id="5864054at2759"/>
<sequence length="464" mass="52865">MSEVKEAADSSMLVEKNFLRKLLSDDYDLIETAKIIQRTDALPPIEVISNSFQAASIWITVLLAINRYIAVCRPLKANMVSSKVVKMQIAGVFLFSLLSNLPRWFFVSVKMSKNQTTSYSTNCNTLSTTSSTTATAATLLSSADDGFLDGDGDVSYEDYQNQQQLQQQQQQQHQQQHQQHYQPQSVSFLYFYNSSTFNNVTNTTTASFMTSDNVGHISFIYEVVYTIFVLVTPLIILIGLNCKLVKELRKLKMRLQNFSRNYKGSNEANITVVMIAIVMIMVICHTPDRILQMSRFIGKFTKVAPNSSPHNPGSFPHCPTIFITFANITNLLIIISFSINFVIYFVFRQRFRQILKHRMRYLCIKKTNDPKTFIYQNTSYLHQTHRFNMTSTNRNSPNNISAHSVNLNSPLNITAHTSSAQEDTKLNNHFKSIIKHSHSDSAGRHPSRYIMTFRTASIHNPQSV</sequence>
<dbReference type="GO" id="GO:0008528">
    <property type="term" value="F:G protein-coupled peptide receptor activity"/>
    <property type="evidence" value="ECO:0007669"/>
    <property type="project" value="InterPro"/>
</dbReference>
<organism evidence="8 9">
    <name type="scientific">Helobdella robusta</name>
    <name type="common">Californian leech</name>
    <dbReference type="NCBI Taxonomy" id="6412"/>
    <lineage>
        <taxon>Eukaryota</taxon>
        <taxon>Metazoa</taxon>
        <taxon>Spiralia</taxon>
        <taxon>Lophotrochozoa</taxon>
        <taxon>Annelida</taxon>
        <taxon>Clitellata</taxon>
        <taxon>Hirudinea</taxon>
        <taxon>Rhynchobdellida</taxon>
        <taxon>Glossiphoniidae</taxon>
        <taxon>Helobdella</taxon>
    </lineage>
</organism>
<name>T1ESC8_HELRO</name>
<dbReference type="InterPro" id="IPR000276">
    <property type="entry name" value="GPCR_Rhodpsn"/>
</dbReference>
<dbReference type="EnsemblMetazoa" id="HelroT162203">
    <property type="protein sequence ID" value="HelroP162203"/>
    <property type="gene ID" value="HelroG162203"/>
</dbReference>
<feature type="transmembrane region" description="Helical" evidence="5">
    <location>
        <begin position="52"/>
        <end position="69"/>
    </location>
</feature>
<dbReference type="EMBL" id="KB097143">
    <property type="protein sequence ID" value="ESN98751.1"/>
    <property type="molecule type" value="Genomic_DNA"/>
</dbReference>
<evidence type="ECO:0000313" key="8">
    <source>
        <dbReference type="EnsemblMetazoa" id="HelroP162203"/>
    </source>
</evidence>
<reference evidence="7 9" key="2">
    <citation type="journal article" date="2013" name="Nature">
        <title>Insights into bilaterian evolution from three spiralian genomes.</title>
        <authorList>
            <person name="Simakov O."/>
            <person name="Marletaz F."/>
            <person name="Cho S.J."/>
            <person name="Edsinger-Gonzales E."/>
            <person name="Havlak P."/>
            <person name="Hellsten U."/>
            <person name="Kuo D.H."/>
            <person name="Larsson T."/>
            <person name="Lv J."/>
            <person name="Arendt D."/>
            <person name="Savage R."/>
            <person name="Osoegawa K."/>
            <person name="de Jong P."/>
            <person name="Grimwood J."/>
            <person name="Chapman J.A."/>
            <person name="Shapiro H."/>
            <person name="Aerts A."/>
            <person name="Otillar R.P."/>
            <person name="Terry A.Y."/>
            <person name="Boore J.L."/>
            <person name="Grigoriev I.V."/>
            <person name="Lindberg D.R."/>
            <person name="Seaver E.C."/>
            <person name="Weisblat D.A."/>
            <person name="Putnam N.H."/>
            <person name="Rokhsar D.S."/>
        </authorList>
    </citation>
    <scope>NUCLEOTIDE SEQUENCE</scope>
</reference>
<dbReference type="PANTHER" id="PTHR46641">
    <property type="entry name" value="FMRFAMIDE RECEPTOR-RELATED"/>
    <property type="match status" value="1"/>
</dbReference>
<evidence type="ECO:0000256" key="2">
    <source>
        <dbReference type="ARBA" id="ARBA00022692"/>
    </source>
</evidence>
<evidence type="ECO:0000313" key="9">
    <source>
        <dbReference type="Proteomes" id="UP000015101"/>
    </source>
</evidence>
<dbReference type="PRINTS" id="PR00237">
    <property type="entry name" value="GPCRRHODOPSN"/>
</dbReference>
<feature type="domain" description="G-protein coupled receptors family 1 profile" evidence="6">
    <location>
        <begin position="55"/>
        <end position="344"/>
    </location>
</feature>
<dbReference type="HOGENOM" id="CLU_589615_0_0_1"/>
<dbReference type="GO" id="GO:0016020">
    <property type="term" value="C:membrane"/>
    <property type="evidence" value="ECO:0007669"/>
    <property type="project" value="UniProtKB-SubCell"/>
</dbReference>
<keyword evidence="9" id="KW-1185">Reference proteome</keyword>
<dbReference type="Pfam" id="PF10324">
    <property type="entry name" value="7TM_GPCR_Srw"/>
    <property type="match status" value="1"/>
</dbReference>
<evidence type="ECO:0000259" key="6">
    <source>
        <dbReference type="PROSITE" id="PS50262"/>
    </source>
</evidence>
<dbReference type="InterPro" id="IPR052954">
    <property type="entry name" value="GPCR-Ligand_Int"/>
</dbReference>
<dbReference type="SUPFAM" id="SSF81321">
    <property type="entry name" value="Family A G protein-coupled receptor-like"/>
    <property type="match status" value="2"/>
</dbReference>
<reference evidence="8" key="3">
    <citation type="submission" date="2015-06" db="UniProtKB">
        <authorList>
            <consortium name="EnsemblMetazoa"/>
        </authorList>
    </citation>
    <scope>IDENTIFICATION</scope>
</reference>
<dbReference type="PROSITE" id="PS50262">
    <property type="entry name" value="G_PROTEIN_RECEP_F1_2"/>
    <property type="match status" value="1"/>
</dbReference>